<accession>A0A165G5A9</accession>
<organism evidence="2 3">
    <name type="scientific">Calocera cornea HHB12733</name>
    <dbReference type="NCBI Taxonomy" id="1353952"/>
    <lineage>
        <taxon>Eukaryota</taxon>
        <taxon>Fungi</taxon>
        <taxon>Dikarya</taxon>
        <taxon>Basidiomycota</taxon>
        <taxon>Agaricomycotina</taxon>
        <taxon>Dacrymycetes</taxon>
        <taxon>Dacrymycetales</taxon>
        <taxon>Dacrymycetaceae</taxon>
        <taxon>Calocera</taxon>
    </lineage>
</organism>
<dbReference type="AlphaFoldDB" id="A0A165G5A9"/>
<evidence type="ECO:0000256" key="1">
    <source>
        <dbReference type="SAM" id="Phobius"/>
    </source>
</evidence>
<dbReference type="EMBL" id="KV423961">
    <property type="protein sequence ID" value="KZT57615.1"/>
    <property type="molecule type" value="Genomic_DNA"/>
</dbReference>
<feature type="transmembrane region" description="Helical" evidence="1">
    <location>
        <begin position="141"/>
        <end position="167"/>
    </location>
</feature>
<reference evidence="2 3" key="1">
    <citation type="journal article" date="2016" name="Mol. Biol. Evol.">
        <title>Comparative Genomics of Early-Diverging Mushroom-Forming Fungi Provides Insights into the Origins of Lignocellulose Decay Capabilities.</title>
        <authorList>
            <person name="Nagy L.G."/>
            <person name="Riley R."/>
            <person name="Tritt A."/>
            <person name="Adam C."/>
            <person name="Daum C."/>
            <person name="Floudas D."/>
            <person name="Sun H."/>
            <person name="Yadav J.S."/>
            <person name="Pangilinan J."/>
            <person name="Larsson K.H."/>
            <person name="Matsuura K."/>
            <person name="Barry K."/>
            <person name="Labutti K."/>
            <person name="Kuo R."/>
            <person name="Ohm R.A."/>
            <person name="Bhattacharya S.S."/>
            <person name="Shirouzu T."/>
            <person name="Yoshinaga Y."/>
            <person name="Martin F.M."/>
            <person name="Grigoriev I.V."/>
            <person name="Hibbett D.S."/>
        </authorList>
    </citation>
    <scope>NUCLEOTIDE SEQUENCE [LARGE SCALE GENOMIC DNA]</scope>
    <source>
        <strain evidence="2 3">HHB12733</strain>
    </source>
</reference>
<name>A0A165G5A9_9BASI</name>
<evidence type="ECO:0000313" key="3">
    <source>
        <dbReference type="Proteomes" id="UP000076842"/>
    </source>
</evidence>
<keyword evidence="1" id="KW-1133">Transmembrane helix</keyword>
<dbReference type="Proteomes" id="UP000076842">
    <property type="component" value="Unassembled WGS sequence"/>
</dbReference>
<gene>
    <name evidence="2" type="ORF">CALCODRAFT_434006</name>
</gene>
<dbReference type="InParanoid" id="A0A165G5A9"/>
<evidence type="ECO:0000313" key="2">
    <source>
        <dbReference type="EMBL" id="KZT57615.1"/>
    </source>
</evidence>
<proteinExistence type="predicted"/>
<keyword evidence="3" id="KW-1185">Reference proteome</keyword>
<feature type="non-terminal residue" evidence="2">
    <location>
        <position position="1"/>
    </location>
</feature>
<protein>
    <submittedName>
        <fullName evidence="2">Uncharacterized protein</fullName>
    </submittedName>
</protein>
<sequence>AAYFVITTPTKGSTWTNNATNLVQWAAAVDQVPLGIFDVELARLSTDGLLFVARNVPVVLNGLNIELDDVPNGDDYFLMFLDAQHGISYSTSQRFSIGVSNGTTPTTDGTKPTATIVGSPNPLADFGTTFEAATSDARRMLAAFAGLTPAWASVAVAGMSVIALAGLTL</sequence>
<dbReference type="OrthoDB" id="2581067at2759"/>
<keyword evidence="1" id="KW-0812">Transmembrane</keyword>
<keyword evidence="1" id="KW-0472">Membrane</keyword>